<sequence length="101" mass="11185">MRDKNGKSILLLILLDPSKLRHTGSSKPTKKATESKEAASVDFELPIQPDPTIPHMSELEPEKLEWMRDLPPIAKTGPSVSVSASNKLLVFLRLESPITKI</sequence>
<feature type="region of interest" description="Disordered" evidence="1">
    <location>
        <begin position="20"/>
        <end position="54"/>
    </location>
</feature>
<proteinExistence type="predicted"/>
<dbReference type="OrthoDB" id="348201at2759"/>
<dbReference type="Proteomes" id="UP000281553">
    <property type="component" value="Unassembled WGS sequence"/>
</dbReference>
<evidence type="ECO:0000313" key="2">
    <source>
        <dbReference type="EMBL" id="VDK42724.1"/>
    </source>
</evidence>
<dbReference type="EMBL" id="UYRU01008645">
    <property type="protein sequence ID" value="VDK42724.1"/>
    <property type="molecule type" value="Genomic_DNA"/>
</dbReference>
<name>A0A3P6RDD4_DIBLA</name>
<protein>
    <submittedName>
        <fullName evidence="2">Uncharacterized protein</fullName>
    </submittedName>
</protein>
<dbReference type="AlphaFoldDB" id="A0A3P6RDD4"/>
<gene>
    <name evidence="2" type="ORF">DILT_LOCUS1342</name>
</gene>
<keyword evidence="3" id="KW-1185">Reference proteome</keyword>
<reference evidence="2 3" key="1">
    <citation type="submission" date="2018-11" db="EMBL/GenBank/DDBJ databases">
        <authorList>
            <consortium name="Pathogen Informatics"/>
        </authorList>
    </citation>
    <scope>NUCLEOTIDE SEQUENCE [LARGE SCALE GENOMIC DNA]</scope>
</reference>
<evidence type="ECO:0000256" key="1">
    <source>
        <dbReference type="SAM" id="MobiDB-lite"/>
    </source>
</evidence>
<accession>A0A3P6RDD4</accession>
<organism evidence="2 3">
    <name type="scientific">Dibothriocephalus latus</name>
    <name type="common">Fish tapeworm</name>
    <name type="synonym">Diphyllobothrium latum</name>
    <dbReference type="NCBI Taxonomy" id="60516"/>
    <lineage>
        <taxon>Eukaryota</taxon>
        <taxon>Metazoa</taxon>
        <taxon>Spiralia</taxon>
        <taxon>Lophotrochozoa</taxon>
        <taxon>Platyhelminthes</taxon>
        <taxon>Cestoda</taxon>
        <taxon>Eucestoda</taxon>
        <taxon>Diphyllobothriidea</taxon>
        <taxon>Diphyllobothriidae</taxon>
        <taxon>Dibothriocephalus</taxon>
    </lineage>
</organism>
<feature type="compositionally biased region" description="Basic residues" evidence="1">
    <location>
        <begin position="20"/>
        <end position="30"/>
    </location>
</feature>
<evidence type="ECO:0000313" key="3">
    <source>
        <dbReference type="Proteomes" id="UP000281553"/>
    </source>
</evidence>